<accession>A0ABT1HH20</accession>
<keyword evidence="1" id="KW-0805">Transcription regulation</keyword>
<reference evidence="6 7" key="1">
    <citation type="submission" date="2022-06" db="EMBL/GenBank/DDBJ databases">
        <title>Genomic Encyclopedia of Archaeal and Bacterial Type Strains, Phase II (KMG-II): from individual species to whole genera.</title>
        <authorList>
            <person name="Goeker M."/>
        </authorList>
    </citation>
    <scope>NUCLEOTIDE SEQUENCE [LARGE SCALE GENOMIC DNA]</scope>
    <source>
        <strain evidence="6 7">DSM 44693</strain>
    </source>
</reference>
<comment type="caution">
    <text evidence="6">The sequence shown here is derived from an EMBL/GenBank/DDBJ whole genome shotgun (WGS) entry which is preliminary data.</text>
</comment>
<evidence type="ECO:0000256" key="4">
    <source>
        <dbReference type="PROSITE-ProRule" id="PRU00335"/>
    </source>
</evidence>
<keyword evidence="2 4" id="KW-0238">DNA-binding</keyword>
<dbReference type="PANTHER" id="PTHR30055">
    <property type="entry name" value="HTH-TYPE TRANSCRIPTIONAL REGULATOR RUTR"/>
    <property type="match status" value="1"/>
</dbReference>
<feature type="domain" description="HTH tetR-type" evidence="5">
    <location>
        <begin position="1"/>
        <end position="58"/>
    </location>
</feature>
<gene>
    <name evidence="6" type="ORF">LX13_002114</name>
</gene>
<dbReference type="PROSITE" id="PS50977">
    <property type="entry name" value="HTH_TETR_2"/>
    <property type="match status" value="1"/>
</dbReference>
<dbReference type="Gene3D" id="1.10.357.10">
    <property type="entry name" value="Tetracycline Repressor, domain 2"/>
    <property type="match status" value="1"/>
</dbReference>
<dbReference type="InterPro" id="IPR009057">
    <property type="entry name" value="Homeodomain-like_sf"/>
</dbReference>
<sequence>MTAVSTAARTLFEERGYQAATVADIAELADVAVSSIYSNFPGGKQDIYLALAEQAVTANERIIDEAVAASSIDDRAGAVFDAYVRFHRDDDQLAFRLIALTDALEPTAKFGDLRVAIRDRIAGVLLRAVGAHQNIDRTIATWAAINGLFSARTQGFIDDATLDRALADTRMWATAP</sequence>
<protein>
    <submittedName>
        <fullName evidence="6">Transcriptional regulator, TetR family</fullName>
    </submittedName>
</protein>
<name>A0ABT1HH20_9NOCA</name>
<dbReference type="InterPro" id="IPR050109">
    <property type="entry name" value="HTH-type_TetR-like_transc_reg"/>
</dbReference>
<keyword evidence="7" id="KW-1185">Reference proteome</keyword>
<keyword evidence="3" id="KW-0804">Transcription</keyword>
<dbReference type="PANTHER" id="PTHR30055:SF234">
    <property type="entry name" value="HTH-TYPE TRANSCRIPTIONAL REGULATOR BETI"/>
    <property type="match status" value="1"/>
</dbReference>
<proteinExistence type="predicted"/>
<dbReference type="Proteomes" id="UP001206895">
    <property type="component" value="Unassembled WGS sequence"/>
</dbReference>
<feature type="DNA-binding region" description="H-T-H motif" evidence="4">
    <location>
        <begin position="21"/>
        <end position="40"/>
    </location>
</feature>
<organism evidence="6 7">
    <name type="scientific">Williamsia maris</name>
    <dbReference type="NCBI Taxonomy" id="72806"/>
    <lineage>
        <taxon>Bacteria</taxon>
        <taxon>Bacillati</taxon>
        <taxon>Actinomycetota</taxon>
        <taxon>Actinomycetes</taxon>
        <taxon>Mycobacteriales</taxon>
        <taxon>Nocardiaceae</taxon>
        <taxon>Williamsia</taxon>
    </lineage>
</organism>
<evidence type="ECO:0000256" key="2">
    <source>
        <dbReference type="ARBA" id="ARBA00023125"/>
    </source>
</evidence>
<dbReference type="Gene3D" id="1.10.10.60">
    <property type="entry name" value="Homeodomain-like"/>
    <property type="match status" value="1"/>
</dbReference>
<dbReference type="InterPro" id="IPR001647">
    <property type="entry name" value="HTH_TetR"/>
</dbReference>
<dbReference type="SUPFAM" id="SSF46689">
    <property type="entry name" value="Homeodomain-like"/>
    <property type="match status" value="1"/>
</dbReference>
<evidence type="ECO:0000313" key="6">
    <source>
        <dbReference type="EMBL" id="MCP2176295.1"/>
    </source>
</evidence>
<dbReference type="EMBL" id="JAMTCJ010000002">
    <property type="protein sequence ID" value="MCP2176295.1"/>
    <property type="molecule type" value="Genomic_DNA"/>
</dbReference>
<evidence type="ECO:0000256" key="3">
    <source>
        <dbReference type="ARBA" id="ARBA00023163"/>
    </source>
</evidence>
<dbReference type="Pfam" id="PF00440">
    <property type="entry name" value="TetR_N"/>
    <property type="match status" value="1"/>
</dbReference>
<evidence type="ECO:0000256" key="1">
    <source>
        <dbReference type="ARBA" id="ARBA00023015"/>
    </source>
</evidence>
<evidence type="ECO:0000313" key="7">
    <source>
        <dbReference type="Proteomes" id="UP001206895"/>
    </source>
</evidence>
<evidence type="ECO:0000259" key="5">
    <source>
        <dbReference type="PROSITE" id="PS50977"/>
    </source>
</evidence>